<dbReference type="InterPro" id="IPR012657">
    <property type="entry name" value="23S_rRNA-intervening_sequence"/>
</dbReference>
<protein>
    <recommendedName>
        <fullName evidence="3">Four helix bundle protein</fullName>
    </recommendedName>
</protein>
<accession>A0A1F6CLD5</accession>
<dbReference type="Pfam" id="PF05635">
    <property type="entry name" value="23S_rRNA_IVP"/>
    <property type="match status" value="1"/>
</dbReference>
<dbReference type="SUPFAM" id="SSF158446">
    <property type="entry name" value="IVS-encoded protein-like"/>
    <property type="match status" value="1"/>
</dbReference>
<dbReference type="CDD" id="cd16377">
    <property type="entry name" value="23S_rRNA_IVP_like"/>
    <property type="match status" value="1"/>
</dbReference>
<comment type="caution">
    <text evidence="1">The sequence shown here is derived from an EMBL/GenBank/DDBJ whole genome shotgun (WGS) entry which is preliminary data.</text>
</comment>
<dbReference type="Proteomes" id="UP000178370">
    <property type="component" value="Unassembled WGS sequence"/>
</dbReference>
<dbReference type="PANTHER" id="PTHR38471:SF2">
    <property type="entry name" value="FOUR HELIX BUNDLE PROTEIN"/>
    <property type="match status" value="1"/>
</dbReference>
<dbReference type="InterPro" id="IPR036583">
    <property type="entry name" value="23S_rRNA_IVS_sf"/>
</dbReference>
<reference evidence="1 2" key="1">
    <citation type="journal article" date="2016" name="Nat. Commun.">
        <title>Thousands of microbial genomes shed light on interconnected biogeochemical processes in an aquifer system.</title>
        <authorList>
            <person name="Anantharaman K."/>
            <person name="Brown C.T."/>
            <person name="Hug L.A."/>
            <person name="Sharon I."/>
            <person name="Castelle C.J."/>
            <person name="Probst A.J."/>
            <person name="Thomas B.C."/>
            <person name="Singh A."/>
            <person name="Wilkins M.J."/>
            <person name="Karaoz U."/>
            <person name="Brodie E.L."/>
            <person name="Williams K.H."/>
            <person name="Hubbard S.S."/>
            <person name="Banfield J.F."/>
        </authorList>
    </citation>
    <scope>NUCLEOTIDE SEQUENCE [LARGE SCALE GENOMIC DNA]</scope>
</reference>
<dbReference type="PANTHER" id="PTHR38471">
    <property type="entry name" value="FOUR HELIX BUNDLE PROTEIN"/>
    <property type="match status" value="1"/>
</dbReference>
<name>A0A1F6CLD5_9BACT</name>
<gene>
    <name evidence="1" type="ORF">A2763_04260</name>
</gene>
<evidence type="ECO:0000313" key="2">
    <source>
        <dbReference type="Proteomes" id="UP000178370"/>
    </source>
</evidence>
<dbReference type="EMBL" id="MFKV01000020">
    <property type="protein sequence ID" value="OGG50064.1"/>
    <property type="molecule type" value="Genomic_DNA"/>
</dbReference>
<dbReference type="STRING" id="1798482.A2763_04260"/>
<dbReference type="AlphaFoldDB" id="A0A1F6CLD5"/>
<evidence type="ECO:0000313" key="1">
    <source>
        <dbReference type="EMBL" id="OGG50064.1"/>
    </source>
</evidence>
<dbReference type="NCBIfam" id="TIGR02436">
    <property type="entry name" value="four helix bundle protein"/>
    <property type="match status" value="1"/>
</dbReference>
<dbReference type="Gene3D" id="1.20.1440.60">
    <property type="entry name" value="23S rRNA-intervening sequence"/>
    <property type="match status" value="1"/>
</dbReference>
<proteinExistence type="predicted"/>
<organism evidence="1 2">
    <name type="scientific">Candidatus Kaiserbacteria bacterium RIFCSPHIGHO2_01_FULL_54_36</name>
    <dbReference type="NCBI Taxonomy" id="1798482"/>
    <lineage>
        <taxon>Bacteria</taxon>
        <taxon>Candidatus Kaiseribacteriota</taxon>
    </lineage>
</organism>
<sequence length="162" mass="18545">MATVQRFEDLTFWQKARELTRDIYKALANCRDRGFTDQIQRASVSVMSNIAEGFESGTRQEFVNYLYIAKASAGEVRAQLYAAQDIGYLKPENFRALKFKAEEVSKLLSAFIKGVKGSQFSGLQRKRELSKDEKETEEFLRNARKELSKTLPHLYATDGSKK</sequence>
<evidence type="ECO:0008006" key="3">
    <source>
        <dbReference type="Google" id="ProtNLM"/>
    </source>
</evidence>